<dbReference type="GO" id="GO:0033260">
    <property type="term" value="P:nuclear DNA replication"/>
    <property type="evidence" value="ECO:0007669"/>
    <property type="project" value="InterPro"/>
</dbReference>
<dbReference type="CDD" id="cd14516">
    <property type="entry name" value="DSP_fungal_PPS1"/>
    <property type="match status" value="1"/>
</dbReference>
<dbReference type="PROSITE" id="PS50054">
    <property type="entry name" value="TYR_PHOSPHATASE_DUAL"/>
    <property type="match status" value="1"/>
</dbReference>
<dbReference type="InterPro" id="IPR020422">
    <property type="entry name" value="TYR_PHOSPHATASE_DUAL_dom"/>
</dbReference>
<dbReference type="SUPFAM" id="SSF52799">
    <property type="entry name" value="(Phosphotyrosine protein) phosphatases II"/>
    <property type="match status" value="2"/>
</dbReference>
<dbReference type="InterPro" id="IPR000340">
    <property type="entry name" value="Dual-sp_phosphatase_cat-dom"/>
</dbReference>
<dbReference type="OrthoDB" id="273181at2759"/>
<dbReference type="PANTHER" id="PTHR47550:SF1">
    <property type="entry name" value="DUAL SPECIFICITY PROTEIN PHOSPHATASE PPS1"/>
    <property type="match status" value="1"/>
</dbReference>
<dbReference type="KEGG" id="spaa:SPAPADRAFT_63721"/>
<accession>G3AV29</accession>
<dbReference type="InterPro" id="IPR047949">
    <property type="entry name" value="PPS1_DSP"/>
</dbReference>
<keyword evidence="6" id="KW-1185">Reference proteome</keyword>
<dbReference type="InParanoid" id="G3AV29"/>
<dbReference type="FunCoup" id="G3AV29">
    <property type="interactions" value="8"/>
</dbReference>
<dbReference type="Gene3D" id="3.90.190.10">
    <property type="entry name" value="Protein tyrosine phosphatase superfamily"/>
    <property type="match status" value="1"/>
</dbReference>
<dbReference type="InterPro" id="IPR053239">
    <property type="entry name" value="Dual_spec_PTase"/>
</dbReference>
<dbReference type="PROSITE" id="PS00383">
    <property type="entry name" value="TYR_PHOSPHATASE_1"/>
    <property type="match status" value="1"/>
</dbReference>
<evidence type="ECO:0000259" key="4">
    <source>
        <dbReference type="PROSITE" id="PS50056"/>
    </source>
</evidence>
<evidence type="ECO:0000256" key="1">
    <source>
        <dbReference type="ARBA" id="ARBA00022801"/>
    </source>
</evidence>
<feature type="domain" description="Tyrosine-protein phosphatase" evidence="3">
    <location>
        <begin position="244"/>
        <end position="420"/>
    </location>
</feature>
<keyword evidence="1" id="KW-0378">Hydrolase</keyword>
<dbReference type="Proteomes" id="UP000000709">
    <property type="component" value="Unassembled WGS sequence"/>
</dbReference>
<organism evidence="6">
    <name type="scientific">Spathaspora passalidarum (strain NRRL Y-27907 / 11-Y1)</name>
    <dbReference type="NCBI Taxonomy" id="619300"/>
    <lineage>
        <taxon>Eukaryota</taxon>
        <taxon>Fungi</taxon>
        <taxon>Dikarya</taxon>
        <taxon>Ascomycota</taxon>
        <taxon>Saccharomycotina</taxon>
        <taxon>Pichiomycetes</taxon>
        <taxon>Debaryomycetaceae</taxon>
        <taxon>Spathaspora</taxon>
    </lineage>
</organism>
<sequence>KPVTPTPHPESLANLYNDPTNSIITSHTALSIVPRANWRLFVQCHIDAQFPSLSTLSHLLFIYSISSHDTSSEYHSLEFPPSGSIGIGDCKGENLQSIINTCKLIYLYSSSASSSALSSLIYCSDGYTECSLLVLSYLMYVEDVPLEDAILTLHLKYGRPFYIFNSDVIILRKLQPLLRKFSPKRRTTIDWGKLDTLTNQDLNEILLGPVRTVPKLGHIHNSDDESDEEDEIEIDWVKEVEGSLPSKILPYLYLGSLKHASCLPLLSKLEITHIISVGETLPWLNGYKFLHNNEITHTKLAHNMEVSEILPKHGHGRHTTVKSVMKVNNLEDDGIDELARQLPHILHFIENHYQHGKILVHCRVGVSRSATVVIAEIMKRLNVSLPYAYLFTRVRRLNIIIQPNLRFMYELFKWEEKVKLKQKENGNFLDGTVMLREIDWFIMCREIMKLNIPYLNN</sequence>
<feature type="domain" description="Tyrosine specific protein phosphatases" evidence="4">
    <location>
        <begin position="343"/>
        <end position="407"/>
    </location>
</feature>
<dbReference type="PROSITE" id="PS50056">
    <property type="entry name" value="TYR_PHOSPHATASE_2"/>
    <property type="match status" value="1"/>
</dbReference>
<dbReference type="HOGENOM" id="CLU_003560_1_0_1"/>
<dbReference type="AlphaFoldDB" id="G3AV29"/>
<dbReference type="RefSeq" id="XP_007377869.1">
    <property type="nucleotide sequence ID" value="XM_007377807.1"/>
</dbReference>
<name>G3AV29_SPAPN</name>
<dbReference type="GeneID" id="18874883"/>
<dbReference type="InterPro" id="IPR000387">
    <property type="entry name" value="Tyr_Pase_dom"/>
</dbReference>
<evidence type="ECO:0000256" key="2">
    <source>
        <dbReference type="ARBA" id="ARBA00022912"/>
    </source>
</evidence>
<gene>
    <name evidence="5" type="ORF">SPAPADRAFT_63721</name>
</gene>
<protein>
    <recommendedName>
        <fullName evidence="7">Protein-tyrosine-phosphatase</fullName>
    </recommendedName>
</protein>
<dbReference type="Pfam" id="PF00782">
    <property type="entry name" value="DSPc"/>
    <property type="match status" value="1"/>
</dbReference>
<keyword evidence="2" id="KW-0904">Protein phosphatase</keyword>
<evidence type="ECO:0000313" key="6">
    <source>
        <dbReference type="Proteomes" id="UP000000709"/>
    </source>
</evidence>
<dbReference type="EMBL" id="GL996506">
    <property type="protein sequence ID" value="EGW30103.1"/>
    <property type="molecule type" value="Genomic_DNA"/>
</dbReference>
<dbReference type="InterPro" id="IPR029021">
    <property type="entry name" value="Prot-tyrosine_phosphatase-like"/>
</dbReference>
<evidence type="ECO:0000259" key="3">
    <source>
        <dbReference type="PROSITE" id="PS50054"/>
    </source>
</evidence>
<dbReference type="SMART" id="SM00195">
    <property type="entry name" value="DSPc"/>
    <property type="match status" value="1"/>
</dbReference>
<dbReference type="eggNOG" id="KOG1716">
    <property type="taxonomic scope" value="Eukaryota"/>
</dbReference>
<evidence type="ECO:0000313" key="5">
    <source>
        <dbReference type="EMBL" id="EGW30103.1"/>
    </source>
</evidence>
<dbReference type="GO" id="GO:0008138">
    <property type="term" value="F:protein tyrosine/serine/threonine phosphatase activity"/>
    <property type="evidence" value="ECO:0007669"/>
    <property type="project" value="InterPro"/>
</dbReference>
<proteinExistence type="predicted"/>
<dbReference type="OMA" id="WNTSINT"/>
<evidence type="ECO:0008006" key="7">
    <source>
        <dbReference type="Google" id="ProtNLM"/>
    </source>
</evidence>
<dbReference type="GO" id="GO:0005634">
    <property type="term" value="C:nucleus"/>
    <property type="evidence" value="ECO:0007669"/>
    <property type="project" value="GOC"/>
</dbReference>
<dbReference type="InterPro" id="IPR016130">
    <property type="entry name" value="Tyr_Pase_AS"/>
</dbReference>
<reference evidence="5 6" key="1">
    <citation type="journal article" date="2011" name="Proc. Natl. Acad. Sci. U.S.A.">
        <title>Comparative genomics of xylose-fermenting fungi for enhanced biofuel production.</title>
        <authorList>
            <person name="Wohlbach D.J."/>
            <person name="Kuo A."/>
            <person name="Sato T.K."/>
            <person name="Potts K.M."/>
            <person name="Salamov A.A."/>
            <person name="LaButti K.M."/>
            <person name="Sun H."/>
            <person name="Clum A."/>
            <person name="Pangilinan J.L."/>
            <person name="Lindquist E.A."/>
            <person name="Lucas S."/>
            <person name="Lapidus A."/>
            <person name="Jin M."/>
            <person name="Gunawan C."/>
            <person name="Balan V."/>
            <person name="Dale B.E."/>
            <person name="Jeffries T.W."/>
            <person name="Zinkel R."/>
            <person name="Barry K.W."/>
            <person name="Grigoriev I.V."/>
            <person name="Gasch A.P."/>
        </authorList>
    </citation>
    <scope>NUCLEOTIDE SEQUENCE [LARGE SCALE GENOMIC DNA]</scope>
    <source>
        <strain evidence="6">NRRL Y-27907 / 11-Y1</strain>
    </source>
</reference>
<feature type="non-terminal residue" evidence="5">
    <location>
        <position position="1"/>
    </location>
</feature>
<dbReference type="PANTHER" id="PTHR47550">
    <property type="entry name" value="DUAL SPECIFICITY PROTEIN PHOSPHATASE PPS1"/>
    <property type="match status" value="1"/>
</dbReference>
<dbReference type="STRING" id="619300.G3AV29"/>